<proteinExistence type="predicted"/>
<dbReference type="AlphaFoldDB" id="A0A9N9ICB1"/>
<name>A0A9N9ICB1_9GLOM</name>
<protein>
    <submittedName>
        <fullName evidence="2">3511_t:CDS:1</fullName>
    </submittedName>
</protein>
<sequence length="128" mass="14723">MCPEPQRKVDYMEKDGEVVLVNDELDGGRRLTHNELLVIHDSLNPCNKTSYKDVRITMPGNPMRSNHRTKMKNKGDELATNPGQNDENLDDRDQGGGDEFVQNTEIKYDEEEDRQSNNQYGEIKIVEN</sequence>
<feature type="region of interest" description="Disordered" evidence="1">
    <location>
        <begin position="53"/>
        <end position="128"/>
    </location>
</feature>
<evidence type="ECO:0000256" key="1">
    <source>
        <dbReference type="SAM" id="MobiDB-lite"/>
    </source>
</evidence>
<dbReference type="Proteomes" id="UP000789342">
    <property type="component" value="Unassembled WGS sequence"/>
</dbReference>
<evidence type="ECO:0000313" key="3">
    <source>
        <dbReference type="Proteomes" id="UP000789342"/>
    </source>
</evidence>
<gene>
    <name evidence="2" type="ORF">AMORRO_LOCUS13947</name>
</gene>
<evidence type="ECO:0000313" key="2">
    <source>
        <dbReference type="EMBL" id="CAG8730049.1"/>
    </source>
</evidence>
<accession>A0A9N9ICB1</accession>
<reference evidence="2" key="1">
    <citation type="submission" date="2021-06" db="EMBL/GenBank/DDBJ databases">
        <authorList>
            <person name="Kallberg Y."/>
            <person name="Tangrot J."/>
            <person name="Rosling A."/>
        </authorList>
    </citation>
    <scope>NUCLEOTIDE SEQUENCE</scope>
    <source>
        <strain evidence="2">CL551</strain>
    </source>
</reference>
<organism evidence="2 3">
    <name type="scientific">Acaulospora morrowiae</name>
    <dbReference type="NCBI Taxonomy" id="94023"/>
    <lineage>
        <taxon>Eukaryota</taxon>
        <taxon>Fungi</taxon>
        <taxon>Fungi incertae sedis</taxon>
        <taxon>Mucoromycota</taxon>
        <taxon>Glomeromycotina</taxon>
        <taxon>Glomeromycetes</taxon>
        <taxon>Diversisporales</taxon>
        <taxon>Acaulosporaceae</taxon>
        <taxon>Acaulospora</taxon>
    </lineage>
</organism>
<keyword evidence="3" id="KW-1185">Reference proteome</keyword>
<comment type="caution">
    <text evidence="2">The sequence shown here is derived from an EMBL/GenBank/DDBJ whole genome shotgun (WGS) entry which is preliminary data.</text>
</comment>
<dbReference type="EMBL" id="CAJVPV010025873">
    <property type="protein sequence ID" value="CAG8730049.1"/>
    <property type="molecule type" value="Genomic_DNA"/>
</dbReference>